<dbReference type="CDD" id="cd01164">
    <property type="entry name" value="FruK_PfkB_like"/>
    <property type="match status" value="1"/>
</dbReference>
<keyword evidence="3" id="KW-0547">Nucleotide-binding</keyword>
<keyword evidence="4 8" id="KW-0418">Kinase</keyword>
<reference evidence="8 9" key="1">
    <citation type="submission" date="2018-09" db="EMBL/GenBank/DDBJ databases">
        <title>Novel species of Arthrobacter.</title>
        <authorList>
            <person name="Liu Q."/>
            <person name="Xin Y.-H."/>
        </authorList>
    </citation>
    <scope>NUCLEOTIDE SEQUENCE [LARGE SCALE GENOMIC DNA]</scope>
    <source>
        <strain evidence="8 9">Hz2</strain>
    </source>
</reference>
<dbReference type="GO" id="GO:0008443">
    <property type="term" value="F:phosphofructokinase activity"/>
    <property type="evidence" value="ECO:0007669"/>
    <property type="project" value="TreeGrafter"/>
</dbReference>
<name>A0A3A5M4C1_9MICC</name>
<dbReference type="AlphaFoldDB" id="A0A3A5M4C1"/>
<dbReference type="PANTHER" id="PTHR46566">
    <property type="entry name" value="1-PHOSPHOFRUCTOKINASE-RELATED"/>
    <property type="match status" value="1"/>
</dbReference>
<evidence type="ECO:0000256" key="3">
    <source>
        <dbReference type="ARBA" id="ARBA00022741"/>
    </source>
</evidence>
<evidence type="ECO:0000313" key="9">
    <source>
        <dbReference type="Proteomes" id="UP000272560"/>
    </source>
</evidence>
<evidence type="ECO:0000256" key="6">
    <source>
        <dbReference type="PIRNR" id="PIRNR000535"/>
    </source>
</evidence>
<evidence type="ECO:0000256" key="1">
    <source>
        <dbReference type="ARBA" id="ARBA00010688"/>
    </source>
</evidence>
<dbReference type="InterPro" id="IPR029056">
    <property type="entry name" value="Ribokinase-like"/>
</dbReference>
<dbReference type="PANTHER" id="PTHR46566:SF5">
    <property type="entry name" value="1-PHOSPHOFRUCTOKINASE"/>
    <property type="match status" value="1"/>
</dbReference>
<protein>
    <submittedName>
        <fullName evidence="8">1-phosphofructokinase family hexose kinase</fullName>
    </submittedName>
</protein>
<dbReference type="InterPro" id="IPR002173">
    <property type="entry name" value="Carboh/pur_kinase_PfkB_CS"/>
</dbReference>
<dbReference type="Gene3D" id="3.40.1190.20">
    <property type="match status" value="1"/>
</dbReference>
<dbReference type="PIRSF" id="PIRSF000535">
    <property type="entry name" value="1PFK/6PFK/LacC"/>
    <property type="match status" value="1"/>
</dbReference>
<sequence>MILTLTANPSIDRTVELTGPLTRGAVQRATHVVQEAGGKGVNVSRALVMSGTPTLAVLPGDDDDPVLAGLRSIAVPFRNLPIGAGLRTNTAITEPDGTTTKINEPGPELSGALLDELLAVVVAESNGADWLVLAGSLPPGVPPTFYTKVTAAVREAYGLSAPLVAIDSSGMPLMEAAAGVPAPDLLKPNAEELSELTGIGTGDELEQDHELAAKACAVLVAAGVGAVLATLGSKGALLVTDTGAWHAVHPPVTARSTVGAGDSALAGYLLAHSAGELPENCLRQAVAHGSAAAALPGSTVPSLHQTTPAAVAVTPLMVTLPVIEPSTPGSIAGPEAQEDF</sequence>
<evidence type="ECO:0000259" key="7">
    <source>
        <dbReference type="Pfam" id="PF00294"/>
    </source>
</evidence>
<dbReference type="EMBL" id="QZVT01000004">
    <property type="protein sequence ID" value="RJT80079.1"/>
    <property type="molecule type" value="Genomic_DNA"/>
</dbReference>
<accession>A0A3A5M4C1</accession>
<dbReference type="PROSITE" id="PS00584">
    <property type="entry name" value="PFKB_KINASES_2"/>
    <property type="match status" value="1"/>
</dbReference>
<evidence type="ECO:0000256" key="4">
    <source>
        <dbReference type="ARBA" id="ARBA00022777"/>
    </source>
</evidence>
<dbReference type="GO" id="GO:0005524">
    <property type="term" value="F:ATP binding"/>
    <property type="evidence" value="ECO:0007669"/>
    <property type="project" value="UniProtKB-KW"/>
</dbReference>
<dbReference type="GO" id="GO:0005829">
    <property type="term" value="C:cytosol"/>
    <property type="evidence" value="ECO:0007669"/>
    <property type="project" value="TreeGrafter"/>
</dbReference>
<evidence type="ECO:0000256" key="5">
    <source>
        <dbReference type="ARBA" id="ARBA00022840"/>
    </source>
</evidence>
<evidence type="ECO:0000256" key="2">
    <source>
        <dbReference type="ARBA" id="ARBA00022679"/>
    </source>
</evidence>
<dbReference type="InterPro" id="IPR011611">
    <property type="entry name" value="PfkB_dom"/>
</dbReference>
<evidence type="ECO:0000313" key="8">
    <source>
        <dbReference type="EMBL" id="RJT80079.1"/>
    </source>
</evidence>
<comment type="caution">
    <text evidence="8">The sequence shown here is derived from an EMBL/GenBank/DDBJ whole genome shotgun (WGS) entry which is preliminary data.</text>
</comment>
<dbReference type="NCBIfam" id="TIGR03168">
    <property type="entry name" value="1-PFK"/>
    <property type="match status" value="1"/>
</dbReference>
<dbReference type="Pfam" id="PF00294">
    <property type="entry name" value="PfkB"/>
    <property type="match status" value="1"/>
</dbReference>
<dbReference type="SUPFAM" id="SSF53613">
    <property type="entry name" value="Ribokinase-like"/>
    <property type="match status" value="1"/>
</dbReference>
<proteinExistence type="inferred from homology"/>
<keyword evidence="5" id="KW-0067">ATP-binding</keyword>
<keyword evidence="2 6" id="KW-0808">Transferase</keyword>
<gene>
    <name evidence="8" type="ORF">D6T63_09405</name>
</gene>
<dbReference type="OrthoDB" id="9801219at2"/>
<keyword evidence="9" id="KW-1185">Reference proteome</keyword>
<dbReference type="Proteomes" id="UP000272560">
    <property type="component" value="Unassembled WGS sequence"/>
</dbReference>
<organism evidence="8 9">
    <name type="scientific">Arthrobacter cheniae</name>
    <dbReference type="NCBI Taxonomy" id="1258888"/>
    <lineage>
        <taxon>Bacteria</taxon>
        <taxon>Bacillati</taxon>
        <taxon>Actinomycetota</taxon>
        <taxon>Actinomycetes</taxon>
        <taxon>Micrococcales</taxon>
        <taxon>Micrococcaceae</taxon>
        <taxon>Arthrobacter</taxon>
    </lineage>
</organism>
<feature type="domain" description="Carbohydrate kinase PfkB" evidence="7">
    <location>
        <begin position="8"/>
        <end position="301"/>
    </location>
</feature>
<dbReference type="InterPro" id="IPR017583">
    <property type="entry name" value="Tagatose/fructose_Pkinase"/>
</dbReference>
<dbReference type="RefSeq" id="WP_120148735.1">
    <property type="nucleotide sequence ID" value="NZ_QZVT01000004.1"/>
</dbReference>
<comment type="similarity">
    <text evidence="1">Belongs to the carbohydrate kinase PfkB family.</text>
</comment>